<evidence type="ECO:0000313" key="2">
    <source>
        <dbReference type="Proteomes" id="UP000235914"/>
    </source>
</evidence>
<dbReference type="Proteomes" id="UP000235914">
    <property type="component" value="Unassembled WGS sequence"/>
</dbReference>
<accession>A0AAP8NJC6</accession>
<protein>
    <submittedName>
        <fullName evidence="1">Uncharacterized protein</fullName>
    </submittedName>
</protein>
<reference evidence="1 2" key="1">
    <citation type="journal article" date="2017" name="BMC Genomics">
        <title>Genome sequencing of 39 Akkermansia muciniphila isolates reveals its population structure, genomic and functional diverisity, and global distribution in mammalian gut microbiotas.</title>
        <authorList>
            <person name="Guo X."/>
            <person name="Li S."/>
            <person name="Zhang J."/>
            <person name="Wu F."/>
            <person name="Li X."/>
            <person name="Wu D."/>
            <person name="Zhang M."/>
            <person name="Ou Z."/>
            <person name="Jie Z."/>
            <person name="Yan Q."/>
            <person name="Li P."/>
            <person name="Yi J."/>
            <person name="Peng Y."/>
        </authorList>
    </citation>
    <scope>NUCLEOTIDE SEQUENCE [LARGE SCALE GENOMIC DNA]</scope>
    <source>
        <strain evidence="1 2">GP43</strain>
    </source>
</reference>
<name>A0AAP8NJC6_9BACT</name>
<evidence type="ECO:0000313" key="1">
    <source>
        <dbReference type="EMBL" id="PNC53330.1"/>
    </source>
</evidence>
<proteinExistence type="predicted"/>
<gene>
    <name evidence="1" type="ORF">CXU09_12155</name>
</gene>
<comment type="caution">
    <text evidence="1">The sequence shown here is derived from an EMBL/GenBank/DDBJ whole genome shotgun (WGS) entry which is preliminary data.</text>
</comment>
<dbReference type="AlphaFoldDB" id="A0AAP8NJC6"/>
<organism evidence="1 2">
    <name type="scientific">Akkermansia muciniphila</name>
    <dbReference type="NCBI Taxonomy" id="239935"/>
    <lineage>
        <taxon>Bacteria</taxon>
        <taxon>Pseudomonadati</taxon>
        <taxon>Verrucomicrobiota</taxon>
        <taxon>Verrucomicrobiia</taxon>
        <taxon>Verrucomicrobiales</taxon>
        <taxon>Akkermansiaceae</taxon>
        <taxon>Akkermansia</taxon>
    </lineage>
</organism>
<dbReference type="EMBL" id="PJKN01000009">
    <property type="protein sequence ID" value="PNC53330.1"/>
    <property type="molecule type" value="Genomic_DNA"/>
</dbReference>
<sequence>MEGGDVRSIAGLCRQYVQKKLEAEKTFSVESLLKDRELAQACYMAHFFALVGKDRTYILHELKDKEYVLWLLNHPEVFEKLSFAKASGKDTLAVLRNIWLKEGKELSGVGLNMALGAALVSSSREPEACEARYDFYKKSFMEKKLFPQFLTLEPWEFGILFRGRESIEELAWAQDYLADKKKIQAGNAGYACCGLIPYRMKNKQGISVHVGGAFYDHKPVSLQIYVEYGGVCGAVSKGAAGFVKAKGIPSYTIGQPGHCTFVWKGIDGEWKIGNNIYGWVWSEGGSGGPWKGAVSTITELPRFWKKNAAASNLCYYLSLLAADPQKAGTLLKEALKRNASNYPAWQALTKRNAKRSEKEKLVLLEQFKEAFSGNPTMWEYFLKKELGLDWKKANGYAVYPGLLAENESWDSVDAYMRNFCALARRDIPDMAGKLSYEVKTKRIFFKNWLKFYQQNKVDRKVRVQTCAVLEKALPPLLTHEKTALQFLGFYGQILDLWKDKQLSARADACLTTWLKEADKAPVRKKVAEIGLKVATHLEDKRALVRYAEAPGRTLNRVV</sequence>